<evidence type="ECO:0000256" key="15">
    <source>
        <dbReference type="ARBA" id="ARBA00023303"/>
    </source>
</evidence>
<keyword evidence="2" id="KW-0813">Transport</keyword>
<reference evidence="21" key="1">
    <citation type="submission" date="2020-11" db="EMBL/GenBank/DDBJ databases">
        <authorList>
            <person name="Tran Van P."/>
        </authorList>
    </citation>
    <scope>NUCLEOTIDE SEQUENCE</scope>
</reference>
<feature type="transmembrane region" description="Helical" evidence="19">
    <location>
        <begin position="1193"/>
        <end position="1211"/>
    </location>
</feature>
<dbReference type="PRINTS" id="PR00167">
    <property type="entry name" value="CACHANNEL"/>
</dbReference>
<evidence type="ECO:0000256" key="19">
    <source>
        <dbReference type="SAM" id="Phobius"/>
    </source>
</evidence>
<sequence length="2568" mass="285511">MGDSRTVFMVLAGKPNGKRRLETYIPTWKGYIRMDLKEIRCGEVDWTELAQSRDRFVFVFVFGNFALGDKRNGESNAEPRKVLQHSSETPTKHTHFPDPPNVGNRPCGVVVSVPIYESRGTGLDSRLVPLLLIEPVKGFSCKSNDLAYDYVKVDLASARQTSVRASDLVAKLASKHARALSRSLQCSQLSLQPMCSILYFSRSPGLAIPLRWAGRANRMKETTTAFKVVYPHLRRGKVEKHLGKIIISTPDRDLNSDIPVDGGLVYYKSSAFDDAATETGVERKKKRAKMQTFPDTKCTRICLERDWKTILQKPTLSTPDRDSNLDLLVLGSLVYGKNSELDHASTEAGDSGGLKDCTTTTASRGLEDCTTTTDSGDLKDFRTTTTSGGLKDCTTTTASGDQKDCTTTTASGSLEDCTTTTAFGRLEDCTTSTTFGGLEYCTTTTDSGGLKDCTTTTASGGLKDCTTTTVSGGLKDCTTTTVSGGLKDCTTTTASGGLEYCTTTTASGGLEVCTTTTASGGLEVCTTTTASGGLEDCTTTTASRGQEDCTITTAFGGLEDCTTTPAFGSLKDCTTTTASGGLEDCTTTTASGSLENCTTTTTYGGLEDCTTTTTYGGLEDCTTTTAFGGLKDCTTTMASGGLKDCTTTTAFGDLEDCTTTTAFGGLEDCTTTTASGGLKDCITTTSSGGLEDCTTTTAFGGLEDCTTTTAFGGLEDCRTTTASGGLKDCTTTTAARDLEDCTTITASGERGVFEWTVADGVSLPVLPCNQNKLTSAPTSTALSPFEYLILLTIFANCVALAVYTPYPNADSNSTNLSLEKIENVFLGIFTVECVMKIVAYGLFAHPGAYLRNGWNLLDFTIVVIGLISTVLSQIVKEGLDVKALRAFRVLRPLRLVSGVPSLQVVLNSILRAMVPLLHIALLVLFVIIIYAIIGLELFSGKLHKTCYHNVTGDMMPDPHPCGDNETGFMCYTINVNMVCKDNWIGPNNGITNFDNFGLAMLTVFQCVTLEGWTDVLYYIEDALGNSWQWIYFISMVILGAFFVMNLILGVLSGEFSKEREKAKARGDFHKLREKQQIEEDLRGYLDWITQAEDIEPEGEDRARNQDGKSKVTSETESADRAEGEEGEIRQESWWRKKKKDFDRVNRRMRRACRKAVKSQAFYWLIILLVFFNTVVLATEHYGQPDWLDEFQDYTNFFFVGLFTMEMLLKMYSLGFQGYFVSLFNRFDCFVVIGSIGEIILTKTDVFPPLGVSVLRCVRLLRVFKVTKYWRSLSNLVASLLNSIQSIASLLLLLFLFIVIFALLGMQVFGGKFDFEDTSDKIRSNFDSFWQSLLTVFQILTGEDWNAVMYVGIEAYGGVSSYGVLACVYFIILFICGNYILLNVFLAIAVDNLADAESLTAIEKEEEEEAEKQHNSHSGSPAREDGETEGTGGGTDGDEGDLEQKTDENEISEKDEETASHTKVRLEIGDSEEYGYDEQNDNQDDYFEENEDGNEPKSARPRRLSEISIKNTIQPVPEGSSFFIFSNTNRFRVFCHWFCNHSYFGNLILASIMISSAMLAAEDPLNSTGGRNDVLSKFDNVFTTIFTIEISLKMISYGFVLHDGAFCRSAFNLLDLLVVCVSLVATFIRGSAISVVKILRVLRVLRPLRAINRAKGLKHVVQCVIVAVKTIGNIVLVTCLLQFMFAVIGVQLFKGKFFRCNDRSKMTKDECQGTYLVFDDGDIDQPKVEAREWERNRFHFDDVAKAMLTLFTVSTFEGWPGLLYVSIDSNTENRGPVHNYRPIVAAYYIIYIIIIAFFMVNIFVGFVIVTFQNEGEQEYKNCELDKNQRNCIEFALKAKPVRRYIPKHRIQYKVWWFVTSQPFEYTIFVLIMLNTITLAMQFHKQPDYYNSFLDTLNVIFTTVFAMEFVFKLAAFRFKNYFGDAWNVFDFIIVLGSIIDIIYAEPGSGIISINFFRLFRVMRLVKLLSKGEGIRTLLWTFIKSFQALPYVALLIVMLFFIYAVIGMNMFGKIALNDDTAIHRNNNFQTFFQGVLVLFRSATGEAWQDIMLDSSSRPEVKCDIKSDERNSTTCGSDLAFPYFISFYVLCSFLIINLFVAVIMDNFDYLTRDWSILGPHHLDEFIRLWSEYDPDAKGRIKHLDVVTLLRKISPPLGFGKLCPHRVACKRLVSMNMPLNSDGTVLFNATLFAVVRTSLRIKTEGNIDDANSELRAVIKKIWKRTSPKLLDQVVPPPGVDDEVTVGKFYATFLIQDYFRRFKKRKEQELKDGDRESHNTVTLQAGLRTLHDAGPELKRAISGNLEELIDDNPEPMHRRNHSLFGSVWSSMRRGHGGFPRALSLKVNPTQIKMNHLDVPGRNLRKVSPTNSIDYLPYNSIQRAVTEGMNHITSMTKTALGPHTQSSAVSMREHYGPKEEEVIPLRPLTVSSTDPERTYGPCQIIDKLGGGQFLHPNHHVSRPGESNGSMGAERLTHSLPGSPADRRPNFPEVIGSAESLVGRVLVEQGLGKYCDPDFVRYTSREMQEALDMTQEEMDRAAHRLLVREYQERQGRPLSFQMTGEETTKGDSDPHL</sequence>
<dbReference type="InterPro" id="IPR027359">
    <property type="entry name" value="Volt_channel_dom_sf"/>
</dbReference>
<dbReference type="InterPro" id="IPR014873">
    <property type="entry name" value="VDCC_a1su_IQ"/>
</dbReference>
<dbReference type="SMART" id="SM01062">
    <property type="entry name" value="Ca_chan_IQ"/>
    <property type="match status" value="1"/>
</dbReference>
<evidence type="ECO:0000256" key="12">
    <source>
        <dbReference type="ARBA" id="ARBA00023065"/>
    </source>
</evidence>
<keyword evidence="3" id="KW-0597">Phosphoprotein</keyword>
<feature type="transmembrane region" description="Helical" evidence="19">
    <location>
        <begin position="1975"/>
        <end position="2003"/>
    </location>
</feature>
<comment type="similarity">
    <text evidence="17">Belongs to the calcium channel alpha-1 subunit (TC 1.A.1.11) family.</text>
</comment>
<dbReference type="GO" id="GO:0042045">
    <property type="term" value="P:epithelial fluid transport"/>
    <property type="evidence" value="ECO:0007669"/>
    <property type="project" value="UniProtKB-ARBA"/>
</dbReference>
<evidence type="ECO:0000256" key="13">
    <source>
        <dbReference type="ARBA" id="ARBA00023136"/>
    </source>
</evidence>
<evidence type="ECO:0000256" key="2">
    <source>
        <dbReference type="ARBA" id="ARBA00022448"/>
    </source>
</evidence>
<accession>A0A7R9HJR6</accession>
<dbReference type="Gene3D" id="6.10.250.2500">
    <property type="match status" value="1"/>
</dbReference>
<comment type="function">
    <text evidence="17">Voltage-sensitive calcium channels (VSCC) mediate the entry of calcium ions into excitable cells and are also involved in a variety of calcium-dependent processes, including muscle contraction, hormone or neurotransmitter release, gene expression, cell motility, cell division and cell death.</text>
</comment>
<dbReference type="GO" id="GO:0016322">
    <property type="term" value="P:neuron remodeling"/>
    <property type="evidence" value="ECO:0007669"/>
    <property type="project" value="UniProtKB-ARBA"/>
</dbReference>
<comment type="subcellular location">
    <subcellularLocation>
        <location evidence="1 17">Membrane</location>
        <topology evidence="1 17">Multi-pass membrane protein</topology>
    </subcellularLocation>
</comment>
<feature type="region of interest" description="Disordered" evidence="18">
    <location>
        <begin position="2545"/>
        <end position="2568"/>
    </location>
</feature>
<dbReference type="PANTHER" id="PTHR45628">
    <property type="entry name" value="VOLTAGE-DEPENDENT CALCIUM CHANNEL TYPE A SUBUNIT ALPHA-1"/>
    <property type="match status" value="1"/>
</dbReference>
<evidence type="ECO:0000256" key="8">
    <source>
        <dbReference type="ARBA" id="ARBA00022737"/>
    </source>
</evidence>
<dbReference type="Gene3D" id="6.10.250.2180">
    <property type="match status" value="1"/>
</dbReference>
<evidence type="ECO:0000256" key="9">
    <source>
        <dbReference type="ARBA" id="ARBA00022837"/>
    </source>
</evidence>
<dbReference type="GO" id="GO:0008331">
    <property type="term" value="F:high voltage-gated calcium channel activity"/>
    <property type="evidence" value="ECO:0007669"/>
    <property type="project" value="TreeGrafter"/>
</dbReference>
<protein>
    <recommendedName>
        <fullName evidence="17">Voltage-dependent L-type calcium channel subunit alpha</fullName>
    </recommendedName>
</protein>
<keyword evidence="8" id="KW-0677">Repeat</keyword>
<keyword evidence="7 16" id="KW-0479">Metal-binding</keyword>
<evidence type="ECO:0000256" key="6">
    <source>
        <dbReference type="ARBA" id="ARBA00022692"/>
    </source>
</evidence>
<dbReference type="EMBL" id="OB792933">
    <property type="protein sequence ID" value="CAD7425360.1"/>
    <property type="molecule type" value="Genomic_DNA"/>
</dbReference>
<feature type="transmembrane region" description="Helical" evidence="19">
    <location>
        <begin position="856"/>
        <end position="875"/>
    </location>
</feature>
<dbReference type="GO" id="GO:0005891">
    <property type="term" value="C:voltage-gated calcium channel complex"/>
    <property type="evidence" value="ECO:0007669"/>
    <property type="project" value="InterPro"/>
</dbReference>
<keyword evidence="11 19" id="KW-1133">Transmembrane helix</keyword>
<dbReference type="GO" id="GO:0050906">
    <property type="term" value="P:detection of stimulus involved in sensory perception"/>
    <property type="evidence" value="ECO:0007669"/>
    <property type="project" value="UniProtKB-ARBA"/>
</dbReference>
<feature type="binding site" evidence="16">
    <location>
        <position position="1756"/>
    </location>
    <ligand>
        <name>Ca(2+)</name>
        <dbReference type="ChEBI" id="CHEBI:29108"/>
    </ligand>
</feature>
<dbReference type="InterPro" id="IPR002077">
    <property type="entry name" value="VDCCAlpha1"/>
</dbReference>
<dbReference type="InterPro" id="IPR005821">
    <property type="entry name" value="Ion_trans_dom"/>
</dbReference>
<evidence type="ECO:0000256" key="10">
    <source>
        <dbReference type="ARBA" id="ARBA00022882"/>
    </source>
</evidence>
<evidence type="ECO:0000256" key="7">
    <source>
        <dbReference type="ARBA" id="ARBA00022723"/>
    </source>
</evidence>
<dbReference type="InterPro" id="IPR005446">
    <property type="entry name" value="VDCC_L_a1su"/>
</dbReference>
<dbReference type="FunFam" id="1.20.120.350:FF:000001">
    <property type="entry name" value="Voltage-dependent L-type calcium channel subunit alpha"/>
    <property type="match status" value="1"/>
</dbReference>
<evidence type="ECO:0000256" key="3">
    <source>
        <dbReference type="ARBA" id="ARBA00022553"/>
    </source>
</evidence>
<feature type="compositionally biased region" description="Basic and acidic residues" evidence="18">
    <location>
        <begin position="2558"/>
        <end position="2568"/>
    </location>
</feature>
<evidence type="ECO:0000313" key="21">
    <source>
        <dbReference type="EMBL" id="CAD7425360.1"/>
    </source>
</evidence>
<dbReference type="Pfam" id="PF08763">
    <property type="entry name" value="Ca_chan_IQ"/>
    <property type="match status" value="1"/>
</dbReference>
<dbReference type="FunFam" id="1.20.120.350:FF:000006">
    <property type="entry name" value="Voltage-dependent L-type calcium channel subunit alpha"/>
    <property type="match status" value="1"/>
</dbReference>
<evidence type="ECO:0000259" key="20">
    <source>
        <dbReference type="SMART" id="SM01062"/>
    </source>
</evidence>
<dbReference type="Gene3D" id="1.20.120.350">
    <property type="entry name" value="Voltage-gated potassium channels. Chain C"/>
    <property type="match status" value="4"/>
</dbReference>
<proteinExistence type="inferred from homology"/>
<feature type="compositionally biased region" description="Acidic residues" evidence="18">
    <location>
        <begin position="1468"/>
        <end position="1492"/>
    </location>
</feature>
<feature type="compositionally biased region" description="Basic and acidic residues" evidence="18">
    <location>
        <begin position="1441"/>
        <end position="1467"/>
    </location>
</feature>
<evidence type="ECO:0000256" key="11">
    <source>
        <dbReference type="ARBA" id="ARBA00022989"/>
    </source>
</evidence>
<feature type="transmembrane region" description="Helical" evidence="19">
    <location>
        <begin position="2076"/>
        <end position="2100"/>
    </location>
</feature>
<gene>
    <name evidence="21" type="ORF">TMSB3V08_LOCUS2274</name>
</gene>
<dbReference type="FunFam" id="1.20.120.350:FF:000064">
    <property type="entry name" value="Voltage-dependent L-type calcium channel subunit alpha"/>
    <property type="match status" value="1"/>
</dbReference>
<keyword evidence="14" id="KW-0325">Glycoprotein</keyword>
<feature type="transmembrane region" description="Helical" evidence="19">
    <location>
        <begin position="1580"/>
        <end position="1600"/>
    </location>
</feature>
<feature type="domain" description="Voltage-dependent calcium channel alpha-1 subunit IQ" evidence="20">
    <location>
        <begin position="2235"/>
        <end position="2269"/>
    </location>
</feature>
<dbReference type="FunFam" id="1.20.120.350:FF:000010">
    <property type="entry name" value="Voltage-dependent L-type calcium channel subunit alpha"/>
    <property type="match status" value="1"/>
</dbReference>
<evidence type="ECO:0000256" key="18">
    <source>
        <dbReference type="SAM" id="MobiDB-lite"/>
    </source>
</evidence>
<dbReference type="FunFam" id="1.10.287.70:FF:000009">
    <property type="entry name" value="Voltage-dependent L-type calcium channel subunit alpha"/>
    <property type="match status" value="1"/>
</dbReference>
<evidence type="ECO:0000256" key="16">
    <source>
        <dbReference type="PIRSR" id="PIRSR602077-1"/>
    </source>
</evidence>
<dbReference type="GO" id="GO:0009582">
    <property type="term" value="P:detection of abiotic stimulus"/>
    <property type="evidence" value="ECO:0007669"/>
    <property type="project" value="UniProtKB-ARBA"/>
</dbReference>
<dbReference type="GO" id="GO:0016323">
    <property type="term" value="C:basolateral plasma membrane"/>
    <property type="evidence" value="ECO:0007669"/>
    <property type="project" value="UniProtKB-ARBA"/>
</dbReference>
<feature type="region of interest" description="Disordered" evidence="18">
    <location>
        <begin position="83"/>
        <end position="102"/>
    </location>
</feature>
<feature type="compositionally biased region" description="Basic and acidic residues" evidence="18">
    <location>
        <begin position="1099"/>
        <end position="1124"/>
    </location>
</feature>
<dbReference type="GO" id="GO:0019722">
    <property type="term" value="P:calcium-mediated signaling"/>
    <property type="evidence" value="ECO:0007669"/>
    <property type="project" value="UniProtKB-ARBA"/>
</dbReference>
<evidence type="ECO:0000256" key="4">
    <source>
        <dbReference type="ARBA" id="ARBA00022568"/>
    </source>
</evidence>
<feature type="transmembrane region" description="Helical" evidence="19">
    <location>
        <begin position="1787"/>
        <end position="1810"/>
    </location>
</feature>
<dbReference type="FunFam" id="1.10.287.70:FF:000007">
    <property type="entry name" value="Voltage-dependent L-type calcium channel subunit alpha"/>
    <property type="match status" value="1"/>
</dbReference>
<dbReference type="GO" id="GO:0009581">
    <property type="term" value="P:detection of external stimulus"/>
    <property type="evidence" value="ECO:0007669"/>
    <property type="project" value="UniProtKB-ARBA"/>
</dbReference>
<feature type="transmembrane region" description="Helical" evidence="19">
    <location>
        <begin position="1029"/>
        <end position="1051"/>
    </location>
</feature>
<feature type="transmembrane region" description="Helical" evidence="19">
    <location>
        <begin position="1542"/>
        <end position="1560"/>
    </location>
</feature>
<feature type="transmembrane region" description="Helical" evidence="19">
    <location>
        <begin position="1862"/>
        <end position="1879"/>
    </location>
</feature>
<dbReference type="GO" id="GO:0046872">
    <property type="term" value="F:metal ion binding"/>
    <property type="evidence" value="ECO:0007669"/>
    <property type="project" value="UniProtKB-KW"/>
</dbReference>
<feature type="transmembrane region" description="Helical" evidence="19">
    <location>
        <begin position="1612"/>
        <end position="1638"/>
    </location>
</feature>
<dbReference type="GO" id="GO:0016324">
    <property type="term" value="C:apical plasma membrane"/>
    <property type="evidence" value="ECO:0007669"/>
    <property type="project" value="UniProtKB-ARBA"/>
</dbReference>
<feature type="transmembrane region" description="Helical" evidence="19">
    <location>
        <begin position="1160"/>
        <end position="1181"/>
    </location>
</feature>
<feature type="region of interest" description="Disordered" evidence="18">
    <location>
        <begin position="2447"/>
        <end position="2482"/>
    </location>
</feature>
<keyword evidence="9 16" id="KW-0106">Calcium</keyword>
<dbReference type="InterPro" id="IPR031649">
    <property type="entry name" value="GPHH_dom"/>
</dbReference>
<feature type="binding site" evidence="16">
    <location>
        <position position="1342"/>
    </location>
    <ligand>
        <name>Ca(2+)</name>
        <dbReference type="ChEBI" id="CHEBI:29108"/>
    </ligand>
</feature>
<dbReference type="GO" id="GO:0098703">
    <property type="term" value="P:calcium ion import across plasma membrane"/>
    <property type="evidence" value="ECO:0007669"/>
    <property type="project" value="TreeGrafter"/>
</dbReference>
<feature type="transmembrane region" description="Helical" evidence="19">
    <location>
        <begin position="1358"/>
        <end position="1381"/>
    </location>
</feature>
<feature type="transmembrane region" description="Helical" evidence="19">
    <location>
        <begin position="919"/>
        <end position="938"/>
    </location>
</feature>
<keyword evidence="5 17" id="KW-0107">Calcium channel</keyword>
<feature type="region of interest" description="Disordered" evidence="18">
    <location>
        <begin position="1096"/>
        <end position="1124"/>
    </location>
</feature>
<dbReference type="Pfam" id="PF00520">
    <property type="entry name" value="Ion_trans"/>
    <property type="match status" value="4"/>
</dbReference>
<feature type="transmembrane region" description="Helical" evidence="19">
    <location>
        <begin position="1275"/>
        <end position="1303"/>
    </location>
</feature>
<keyword evidence="6 19" id="KW-0812">Transmembrane</keyword>
<keyword evidence="10 17" id="KW-0851">Voltage-gated channel</keyword>
<evidence type="ECO:0000256" key="17">
    <source>
        <dbReference type="RuleBase" id="RU003808"/>
    </source>
</evidence>
<feature type="binding site" evidence="16">
    <location>
        <position position="1010"/>
    </location>
    <ligand>
        <name>Ca(2+)</name>
        <dbReference type="ChEBI" id="CHEBI:29108"/>
    </ligand>
</feature>
<feature type="region of interest" description="Disordered" evidence="18">
    <location>
        <begin position="1403"/>
        <end position="1502"/>
    </location>
</feature>
<evidence type="ECO:0000256" key="5">
    <source>
        <dbReference type="ARBA" id="ARBA00022673"/>
    </source>
</evidence>
<feature type="transmembrane region" description="Helical" evidence="19">
    <location>
        <begin position="824"/>
        <end position="844"/>
    </location>
</feature>
<dbReference type="Pfam" id="PF16905">
    <property type="entry name" value="GPHH"/>
    <property type="match status" value="1"/>
</dbReference>
<keyword evidence="15" id="KW-0407">Ion channel</keyword>
<feature type="transmembrane region" description="Helical" evidence="19">
    <location>
        <begin position="1891"/>
        <end position="1909"/>
    </location>
</feature>
<feature type="transmembrane region" description="Helical" evidence="19">
    <location>
        <begin position="1929"/>
        <end position="1954"/>
    </location>
</feature>
<keyword evidence="12" id="KW-0406">Ion transport</keyword>
<dbReference type="PANTHER" id="PTHR45628:SF1">
    <property type="entry name" value="VOLTAGE-DEPENDENT CALCIUM CHANNEL TYPE D SUBUNIT ALPHA-1"/>
    <property type="match status" value="1"/>
</dbReference>
<evidence type="ECO:0000256" key="14">
    <source>
        <dbReference type="ARBA" id="ARBA00023180"/>
    </source>
</evidence>
<dbReference type="SUPFAM" id="SSF81324">
    <property type="entry name" value="Voltage-gated potassium channels"/>
    <property type="match status" value="4"/>
</dbReference>
<dbReference type="PRINTS" id="PR01630">
    <property type="entry name" value="LVDCCALPHA1"/>
</dbReference>
<keyword evidence="13 19" id="KW-0472">Membrane</keyword>
<feature type="transmembrane region" description="Helical" evidence="19">
    <location>
        <begin position="785"/>
        <end position="803"/>
    </location>
</feature>
<feature type="transmembrane region" description="Helical" evidence="19">
    <location>
        <begin position="1673"/>
        <end position="1692"/>
    </location>
</feature>
<evidence type="ECO:0000256" key="1">
    <source>
        <dbReference type="ARBA" id="ARBA00004141"/>
    </source>
</evidence>
<name>A0A7R9HJR6_9NEOP</name>
<keyword evidence="4 17" id="KW-0109">Calcium transport</keyword>
<dbReference type="Gene3D" id="1.10.287.70">
    <property type="match status" value="4"/>
</dbReference>
<dbReference type="InterPro" id="IPR050599">
    <property type="entry name" value="VDCC_alpha-1_subunit"/>
</dbReference>
<dbReference type="FunFam" id="1.10.287.70:FF:000107">
    <property type="entry name" value="Voltage-dependent L-type calcium channel subunit alpha"/>
    <property type="match status" value="1"/>
</dbReference>
<organism evidence="21">
    <name type="scientific">Timema monikensis</name>
    <dbReference type="NCBI Taxonomy" id="170555"/>
    <lineage>
        <taxon>Eukaryota</taxon>
        <taxon>Metazoa</taxon>
        <taxon>Ecdysozoa</taxon>
        <taxon>Arthropoda</taxon>
        <taxon>Hexapoda</taxon>
        <taxon>Insecta</taxon>
        <taxon>Pterygota</taxon>
        <taxon>Neoptera</taxon>
        <taxon>Polyneoptera</taxon>
        <taxon>Phasmatodea</taxon>
        <taxon>Timematodea</taxon>
        <taxon>Timematoidea</taxon>
        <taxon>Timematidae</taxon>
        <taxon>Timema</taxon>
    </lineage>
</organism>